<dbReference type="Gene3D" id="3.40.50.300">
    <property type="entry name" value="P-loop containing nucleotide triphosphate hydrolases"/>
    <property type="match status" value="2"/>
</dbReference>
<dbReference type="InterPro" id="IPR013986">
    <property type="entry name" value="DExx_box_DNA_helicase_dom_sf"/>
</dbReference>
<comment type="catalytic activity">
    <reaction evidence="10">
        <text>ATP + H2O = ADP + phosphate + H(+)</text>
        <dbReference type="Rhea" id="RHEA:13065"/>
        <dbReference type="ChEBI" id="CHEBI:15377"/>
        <dbReference type="ChEBI" id="CHEBI:15378"/>
        <dbReference type="ChEBI" id="CHEBI:30616"/>
        <dbReference type="ChEBI" id="CHEBI:43474"/>
        <dbReference type="ChEBI" id="CHEBI:456216"/>
        <dbReference type="EC" id="5.6.2.4"/>
    </reaction>
</comment>
<dbReference type="PROSITE" id="PS51198">
    <property type="entry name" value="UVRD_HELICASE_ATP_BIND"/>
    <property type="match status" value="1"/>
</dbReference>
<dbReference type="Proteomes" id="UP001499854">
    <property type="component" value="Unassembled WGS sequence"/>
</dbReference>
<keyword evidence="5 11" id="KW-0067">ATP-binding</keyword>
<feature type="binding site" evidence="11">
    <location>
        <begin position="22"/>
        <end position="29"/>
    </location>
    <ligand>
        <name>ATP</name>
        <dbReference type="ChEBI" id="CHEBI:30616"/>
    </ligand>
</feature>
<dbReference type="EMBL" id="BAAAQM010000011">
    <property type="protein sequence ID" value="GAA1966255.1"/>
    <property type="molecule type" value="Genomic_DNA"/>
</dbReference>
<evidence type="ECO:0000259" key="12">
    <source>
        <dbReference type="PROSITE" id="PS51198"/>
    </source>
</evidence>
<dbReference type="InterPro" id="IPR000212">
    <property type="entry name" value="DNA_helicase_UvrD/REP"/>
</dbReference>
<proteinExistence type="inferred from homology"/>
<accession>A0ABP5CMV0</accession>
<dbReference type="Pfam" id="PF00580">
    <property type="entry name" value="UvrD-helicase"/>
    <property type="match status" value="1"/>
</dbReference>
<evidence type="ECO:0000256" key="1">
    <source>
        <dbReference type="ARBA" id="ARBA00009922"/>
    </source>
</evidence>
<dbReference type="PANTHER" id="PTHR11070">
    <property type="entry name" value="UVRD / RECB / PCRA DNA HELICASE FAMILY MEMBER"/>
    <property type="match status" value="1"/>
</dbReference>
<evidence type="ECO:0000256" key="7">
    <source>
        <dbReference type="ARBA" id="ARBA00023235"/>
    </source>
</evidence>
<gene>
    <name evidence="13" type="ORF">GCM10009838_24970</name>
</gene>
<evidence type="ECO:0000256" key="11">
    <source>
        <dbReference type="PROSITE-ProRule" id="PRU00560"/>
    </source>
</evidence>
<evidence type="ECO:0000256" key="8">
    <source>
        <dbReference type="ARBA" id="ARBA00034617"/>
    </source>
</evidence>
<comment type="caution">
    <text evidence="13">The sequence shown here is derived from an EMBL/GenBank/DDBJ whole genome shotgun (WGS) entry which is preliminary data.</text>
</comment>
<comment type="similarity">
    <text evidence="1">Belongs to the helicase family. UvrD subfamily.</text>
</comment>
<evidence type="ECO:0000256" key="5">
    <source>
        <dbReference type="ARBA" id="ARBA00022840"/>
    </source>
</evidence>
<keyword evidence="6" id="KW-0238">DNA-binding</keyword>
<sequence>MTEPLTAASLAEAPSDALLVIAPPGTGKTELLARRAAVLIERLEPHQKILALTFSNKAKRNLGARLQRELGTIRFRRYIRVRNFHGHAAEILRSHGRTLGLDPAFAMPDARTLTRALETEVGNDWTAREAIARALREAKQGARDDSEVAELLERVDLRAAGLERGRVAAGILHYDDLLRHAQRLLHVDAIAELYQRHYGAVLVDEFQDLSMQQLDLAIRSCTARRTFVGDPLQGIYTWAGAEPTQVEATLRQMCGSPYTLTVSYRSSPAVLAVVNAAAEELGGEQLAAADPSAWRDGGVSCAVEFDSTTEEAEAIVEVCERILAQDPETSVGVIVRAAWRRKELEDALDNAHGLPRYRWDLAIDDTVLAERLRDAFRTLPTTCTVEHLRDKVLALIDPADVDTYQQAAEALEMLEELAGPTGAASKALDQLTIRADDRPIEPGVHLLNAHTGKGQQFDWVIIVGLDDGHIPSFQASDSEALAEEQRVLLVMLSRARHGLILTRAQQHLSKVGRPYPKSPSRWWRLVADPCSTPWSELRHHLTDT</sequence>
<dbReference type="RefSeq" id="WP_344657127.1">
    <property type="nucleotide sequence ID" value="NZ_BAAAQM010000011.1"/>
</dbReference>
<evidence type="ECO:0000256" key="10">
    <source>
        <dbReference type="ARBA" id="ARBA00048988"/>
    </source>
</evidence>
<evidence type="ECO:0000313" key="14">
    <source>
        <dbReference type="Proteomes" id="UP001499854"/>
    </source>
</evidence>
<evidence type="ECO:0000256" key="6">
    <source>
        <dbReference type="ARBA" id="ARBA00023125"/>
    </source>
</evidence>
<evidence type="ECO:0000313" key="13">
    <source>
        <dbReference type="EMBL" id="GAA1966255.1"/>
    </source>
</evidence>
<feature type="domain" description="UvrD-like helicase ATP-binding" evidence="12">
    <location>
        <begin position="1"/>
        <end position="267"/>
    </location>
</feature>
<dbReference type="InterPro" id="IPR014016">
    <property type="entry name" value="UvrD-like_ATP-bd"/>
</dbReference>
<name>A0ABP5CMV0_9ACTN</name>
<keyword evidence="2 11" id="KW-0547">Nucleotide-binding</keyword>
<dbReference type="Gene3D" id="1.10.486.10">
    <property type="entry name" value="PCRA, domain 4"/>
    <property type="match status" value="1"/>
</dbReference>
<protein>
    <recommendedName>
        <fullName evidence="9">DNA 3'-5' helicase</fullName>
        <ecNumber evidence="9">5.6.2.4</ecNumber>
    </recommendedName>
</protein>
<evidence type="ECO:0000256" key="4">
    <source>
        <dbReference type="ARBA" id="ARBA00022806"/>
    </source>
</evidence>
<keyword evidence="4 11" id="KW-0347">Helicase</keyword>
<keyword evidence="7" id="KW-0413">Isomerase</keyword>
<evidence type="ECO:0000256" key="3">
    <source>
        <dbReference type="ARBA" id="ARBA00022801"/>
    </source>
</evidence>
<evidence type="ECO:0000256" key="2">
    <source>
        <dbReference type="ARBA" id="ARBA00022741"/>
    </source>
</evidence>
<comment type="catalytic activity">
    <reaction evidence="8">
        <text>Couples ATP hydrolysis with the unwinding of duplex DNA by translocating in the 3'-5' direction.</text>
        <dbReference type="EC" id="5.6.2.4"/>
    </reaction>
</comment>
<dbReference type="PANTHER" id="PTHR11070:SF2">
    <property type="entry name" value="ATP-DEPENDENT DNA HELICASE SRS2"/>
    <property type="match status" value="1"/>
</dbReference>
<keyword evidence="14" id="KW-1185">Reference proteome</keyword>
<evidence type="ECO:0000256" key="9">
    <source>
        <dbReference type="ARBA" id="ARBA00034808"/>
    </source>
</evidence>
<keyword evidence="3 11" id="KW-0378">Hydrolase</keyword>
<dbReference type="EC" id="5.6.2.4" evidence="9"/>
<reference evidence="14" key="1">
    <citation type="journal article" date="2019" name="Int. J. Syst. Evol. Microbiol.">
        <title>The Global Catalogue of Microorganisms (GCM) 10K type strain sequencing project: providing services to taxonomists for standard genome sequencing and annotation.</title>
        <authorList>
            <consortium name="The Broad Institute Genomics Platform"/>
            <consortium name="The Broad Institute Genome Sequencing Center for Infectious Disease"/>
            <person name="Wu L."/>
            <person name="Ma J."/>
        </authorList>
    </citation>
    <scope>NUCLEOTIDE SEQUENCE [LARGE SCALE GENOMIC DNA]</scope>
    <source>
        <strain evidence="14">JCM 16013</strain>
    </source>
</reference>
<dbReference type="Gene3D" id="1.10.10.160">
    <property type="match status" value="1"/>
</dbReference>
<dbReference type="InterPro" id="IPR027417">
    <property type="entry name" value="P-loop_NTPase"/>
</dbReference>
<dbReference type="Pfam" id="PF13361">
    <property type="entry name" value="UvrD_C"/>
    <property type="match status" value="1"/>
</dbReference>
<dbReference type="SUPFAM" id="SSF52540">
    <property type="entry name" value="P-loop containing nucleoside triphosphate hydrolases"/>
    <property type="match status" value="1"/>
</dbReference>
<organism evidence="13 14">
    <name type="scientific">Catenulispora subtropica</name>
    <dbReference type="NCBI Taxonomy" id="450798"/>
    <lineage>
        <taxon>Bacteria</taxon>
        <taxon>Bacillati</taxon>
        <taxon>Actinomycetota</taxon>
        <taxon>Actinomycetes</taxon>
        <taxon>Catenulisporales</taxon>
        <taxon>Catenulisporaceae</taxon>
        <taxon>Catenulispora</taxon>
    </lineage>
</organism>
<dbReference type="InterPro" id="IPR014017">
    <property type="entry name" value="DNA_helicase_UvrD-like_C"/>
</dbReference>